<evidence type="ECO:0000313" key="16">
    <source>
        <dbReference type="EnsemblMetazoa" id="MDOA015221-PA"/>
    </source>
</evidence>
<dbReference type="PANTHER" id="PTHR24276">
    <property type="entry name" value="POLYSERASE-RELATED"/>
    <property type="match status" value="1"/>
</dbReference>
<keyword evidence="4 13" id="KW-0645">Protease</keyword>
<dbReference type="VEuPathDB" id="VectorBase:MDOMA2_003474"/>
<dbReference type="PROSITE" id="PS00135">
    <property type="entry name" value="TRYPSIN_SER"/>
    <property type="match status" value="1"/>
</dbReference>
<dbReference type="InterPro" id="IPR001314">
    <property type="entry name" value="Peptidase_S1A"/>
</dbReference>
<evidence type="ECO:0000256" key="13">
    <source>
        <dbReference type="RuleBase" id="RU363034"/>
    </source>
</evidence>
<evidence type="ECO:0000256" key="11">
    <source>
        <dbReference type="ARBA" id="ARBA00036320"/>
    </source>
</evidence>
<dbReference type="PANTHER" id="PTHR24276:SF97">
    <property type="entry name" value="GH13245P2-RELATED"/>
    <property type="match status" value="1"/>
</dbReference>
<dbReference type="InterPro" id="IPR033116">
    <property type="entry name" value="TRYPSIN_SER"/>
</dbReference>
<dbReference type="GO" id="GO:0007586">
    <property type="term" value="P:digestion"/>
    <property type="evidence" value="ECO:0007669"/>
    <property type="project" value="UniProtKB-KW"/>
</dbReference>
<dbReference type="EC" id="3.4.21.4" evidence="12"/>
<keyword evidence="7 13" id="KW-0378">Hydrolase</keyword>
<evidence type="ECO:0000259" key="15">
    <source>
        <dbReference type="PROSITE" id="PS50240"/>
    </source>
</evidence>
<dbReference type="PROSITE" id="PS00134">
    <property type="entry name" value="TRYPSIN_HIS"/>
    <property type="match status" value="1"/>
</dbReference>
<keyword evidence="9" id="KW-0865">Zymogen</keyword>
<dbReference type="InterPro" id="IPR050430">
    <property type="entry name" value="Peptidase_S1"/>
</dbReference>
<dbReference type="Pfam" id="PF00089">
    <property type="entry name" value="Trypsin"/>
    <property type="match status" value="1"/>
</dbReference>
<dbReference type="Gene3D" id="2.40.10.10">
    <property type="entry name" value="Trypsin-like serine proteases"/>
    <property type="match status" value="1"/>
</dbReference>
<keyword evidence="17" id="KW-1185">Reference proteome</keyword>
<dbReference type="FunFam" id="2.40.10.10:FF:000077">
    <property type="entry name" value="Predicted protein"/>
    <property type="match status" value="1"/>
</dbReference>
<evidence type="ECO:0000256" key="3">
    <source>
        <dbReference type="ARBA" id="ARBA00022525"/>
    </source>
</evidence>
<dbReference type="SUPFAM" id="SSF50494">
    <property type="entry name" value="Trypsin-like serine proteases"/>
    <property type="match status" value="1"/>
</dbReference>
<dbReference type="KEGG" id="mde:101895171"/>
<proteinExistence type="inferred from homology"/>
<dbReference type="PRINTS" id="PR00722">
    <property type="entry name" value="CHYMOTRYPSIN"/>
</dbReference>
<accession>A0A1I8NHJ9</accession>
<dbReference type="AlphaFoldDB" id="A0A1I8NHJ9"/>
<evidence type="ECO:0000256" key="2">
    <source>
        <dbReference type="ARBA" id="ARBA00007664"/>
    </source>
</evidence>
<evidence type="ECO:0000256" key="10">
    <source>
        <dbReference type="ARBA" id="ARBA00023157"/>
    </source>
</evidence>
<evidence type="ECO:0000313" key="18">
    <source>
        <dbReference type="RefSeq" id="XP_005175142.1"/>
    </source>
</evidence>
<gene>
    <name evidence="16" type="primary">101895171</name>
    <name evidence="18" type="synonym">LOC101895171</name>
</gene>
<keyword evidence="6" id="KW-0222">Digestion</keyword>
<evidence type="ECO:0000256" key="14">
    <source>
        <dbReference type="SAM" id="SignalP"/>
    </source>
</evidence>
<evidence type="ECO:0000256" key="7">
    <source>
        <dbReference type="ARBA" id="ARBA00022801"/>
    </source>
</evidence>
<feature type="chain" id="PRO_5044561688" description="trypsin" evidence="14">
    <location>
        <begin position="23"/>
        <end position="265"/>
    </location>
</feature>
<dbReference type="GO" id="GO:0006508">
    <property type="term" value="P:proteolysis"/>
    <property type="evidence" value="ECO:0007669"/>
    <property type="project" value="UniProtKB-KW"/>
</dbReference>
<dbReference type="GO" id="GO:0005576">
    <property type="term" value="C:extracellular region"/>
    <property type="evidence" value="ECO:0007669"/>
    <property type="project" value="UniProtKB-SubCell"/>
</dbReference>
<evidence type="ECO:0000256" key="8">
    <source>
        <dbReference type="ARBA" id="ARBA00022825"/>
    </source>
</evidence>
<dbReference type="RefSeq" id="XP_005175142.1">
    <property type="nucleotide sequence ID" value="XM_005175085.3"/>
</dbReference>
<keyword evidence="10" id="KW-1015">Disulfide bond</keyword>
<keyword evidence="8 13" id="KW-0720">Serine protease</keyword>
<feature type="signal peptide" evidence="14">
    <location>
        <begin position="1"/>
        <end position="22"/>
    </location>
</feature>
<reference evidence="16" key="1">
    <citation type="submission" date="2020-05" db="UniProtKB">
        <authorList>
            <consortium name="EnsemblMetazoa"/>
        </authorList>
    </citation>
    <scope>IDENTIFICATION</scope>
    <source>
        <strain evidence="16">Aabys</strain>
    </source>
</reference>
<reference evidence="18" key="2">
    <citation type="submission" date="2025-04" db="UniProtKB">
        <authorList>
            <consortium name="RefSeq"/>
        </authorList>
    </citation>
    <scope>IDENTIFICATION</scope>
    <source>
        <strain evidence="18">Aabys</strain>
    </source>
</reference>
<keyword evidence="5 14" id="KW-0732">Signal</keyword>
<dbReference type="InterPro" id="IPR001254">
    <property type="entry name" value="Trypsin_dom"/>
</dbReference>
<dbReference type="eggNOG" id="KOG3627">
    <property type="taxonomic scope" value="Eukaryota"/>
</dbReference>
<sequence>METQNLWLNILGLCLLAGWSSAAYLPLPRLDGRIVGGHEVDIQDVPFQVSLQGSFHFCGGSLIAKRFVLTAAHCTAGHSAVNPGFKVRLGSSYSAKDGILLKPLRIHQHKKYNPMNIDYDFSILELEDYELFSLPFEVEFAKLPSRDAELPDGTLVTVSGWGNTQNSSESNHVLRATNVPTVNQDECALAYRGFGDITERMLCAGFTEGGKDACQGDSGGPLFHKDTLVGVVSWGYGCARPNYPGVYSRVTSVLPWIAEKTGLEV</sequence>
<evidence type="ECO:0000256" key="5">
    <source>
        <dbReference type="ARBA" id="ARBA00022729"/>
    </source>
</evidence>
<dbReference type="VEuPathDB" id="VectorBase:MDOA015221"/>
<dbReference type="InterPro" id="IPR043504">
    <property type="entry name" value="Peptidase_S1_PA_chymotrypsin"/>
</dbReference>
<evidence type="ECO:0000256" key="1">
    <source>
        <dbReference type="ARBA" id="ARBA00004613"/>
    </source>
</evidence>
<protein>
    <recommendedName>
        <fullName evidence="12">trypsin</fullName>
        <ecNumber evidence="12">3.4.21.4</ecNumber>
    </recommendedName>
</protein>
<dbReference type="GeneID" id="101895171"/>
<evidence type="ECO:0000256" key="6">
    <source>
        <dbReference type="ARBA" id="ARBA00022757"/>
    </source>
</evidence>
<keyword evidence="3" id="KW-0964">Secreted</keyword>
<comment type="similarity">
    <text evidence="2">Belongs to the peptidase S1 family.</text>
</comment>
<dbReference type="InterPro" id="IPR018114">
    <property type="entry name" value="TRYPSIN_HIS"/>
</dbReference>
<dbReference type="InterPro" id="IPR009003">
    <property type="entry name" value="Peptidase_S1_PA"/>
</dbReference>
<comment type="catalytic activity">
    <reaction evidence="11">
        <text>Preferential cleavage: Arg-|-Xaa, Lys-|-Xaa.</text>
        <dbReference type="EC" id="3.4.21.4"/>
    </reaction>
</comment>
<dbReference type="GO" id="GO:0004252">
    <property type="term" value="F:serine-type endopeptidase activity"/>
    <property type="evidence" value="ECO:0007669"/>
    <property type="project" value="UniProtKB-EC"/>
</dbReference>
<comment type="subcellular location">
    <subcellularLocation>
        <location evidence="1">Secreted</location>
    </subcellularLocation>
</comment>
<dbReference type="PROSITE" id="PS50240">
    <property type="entry name" value="TRYPSIN_DOM"/>
    <property type="match status" value="1"/>
</dbReference>
<dbReference type="CDD" id="cd00190">
    <property type="entry name" value="Tryp_SPc"/>
    <property type="match status" value="1"/>
</dbReference>
<evidence type="ECO:0000313" key="17">
    <source>
        <dbReference type="Proteomes" id="UP001652621"/>
    </source>
</evidence>
<dbReference type="Proteomes" id="UP001652621">
    <property type="component" value="Unplaced"/>
</dbReference>
<dbReference type="EnsemblMetazoa" id="MDOA015221-RA">
    <property type="protein sequence ID" value="MDOA015221-PA"/>
    <property type="gene ID" value="MDOA015221"/>
</dbReference>
<evidence type="ECO:0000256" key="4">
    <source>
        <dbReference type="ARBA" id="ARBA00022670"/>
    </source>
</evidence>
<dbReference type="OrthoDB" id="10059102at2759"/>
<evidence type="ECO:0000256" key="9">
    <source>
        <dbReference type="ARBA" id="ARBA00023145"/>
    </source>
</evidence>
<organism evidence="16">
    <name type="scientific">Musca domestica</name>
    <name type="common">House fly</name>
    <dbReference type="NCBI Taxonomy" id="7370"/>
    <lineage>
        <taxon>Eukaryota</taxon>
        <taxon>Metazoa</taxon>
        <taxon>Ecdysozoa</taxon>
        <taxon>Arthropoda</taxon>
        <taxon>Hexapoda</taxon>
        <taxon>Insecta</taxon>
        <taxon>Pterygota</taxon>
        <taxon>Neoptera</taxon>
        <taxon>Endopterygota</taxon>
        <taxon>Diptera</taxon>
        <taxon>Brachycera</taxon>
        <taxon>Muscomorpha</taxon>
        <taxon>Muscoidea</taxon>
        <taxon>Muscidae</taxon>
        <taxon>Musca</taxon>
    </lineage>
</organism>
<dbReference type="SMART" id="SM00020">
    <property type="entry name" value="Tryp_SPc"/>
    <property type="match status" value="1"/>
</dbReference>
<name>A0A1I8NHJ9_MUSDO</name>
<evidence type="ECO:0000256" key="12">
    <source>
        <dbReference type="ARBA" id="ARBA00038868"/>
    </source>
</evidence>
<feature type="domain" description="Peptidase S1" evidence="15">
    <location>
        <begin position="34"/>
        <end position="262"/>
    </location>
</feature>